<comment type="caution">
    <text evidence="3">The sequence shown here is derived from an EMBL/GenBank/DDBJ whole genome shotgun (WGS) entry which is preliminary data.</text>
</comment>
<dbReference type="AlphaFoldDB" id="A0A368GGD0"/>
<feature type="transmembrane region" description="Helical" evidence="2">
    <location>
        <begin position="6"/>
        <end position="25"/>
    </location>
</feature>
<keyword evidence="2" id="KW-0812">Transmembrane</keyword>
<feature type="region of interest" description="Disordered" evidence="1">
    <location>
        <begin position="30"/>
        <end position="116"/>
    </location>
</feature>
<evidence type="ECO:0000313" key="3">
    <source>
        <dbReference type="EMBL" id="RCN43422.1"/>
    </source>
</evidence>
<evidence type="ECO:0000256" key="2">
    <source>
        <dbReference type="SAM" id="Phobius"/>
    </source>
</evidence>
<dbReference type="Proteomes" id="UP000252519">
    <property type="component" value="Unassembled WGS sequence"/>
</dbReference>
<dbReference type="EMBL" id="JOJR01000158">
    <property type="protein sequence ID" value="RCN43422.1"/>
    <property type="molecule type" value="Genomic_DNA"/>
</dbReference>
<organism evidence="3 4">
    <name type="scientific">Ancylostoma caninum</name>
    <name type="common">Dog hookworm</name>
    <dbReference type="NCBI Taxonomy" id="29170"/>
    <lineage>
        <taxon>Eukaryota</taxon>
        <taxon>Metazoa</taxon>
        <taxon>Ecdysozoa</taxon>
        <taxon>Nematoda</taxon>
        <taxon>Chromadorea</taxon>
        <taxon>Rhabditida</taxon>
        <taxon>Rhabditina</taxon>
        <taxon>Rhabditomorpha</taxon>
        <taxon>Strongyloidea</taxon>
        <taxon>Ancylostomatidae</taxon>
        <taxon>Ancylostomatinae</taxon>
        <taxon>Ancylostoma</taxon>
    </lineage>
</organism>
<protein>
    <submittedName>
        <fullName evidence="3">Uncharacterized protein</fullName>
    </submittedName>
</protein>
<proteinExistence type="predicted"/>
<sequence length="137" mass="14818">MLGSIVLIIANMITTTLFLTFKIACCQKKGGHNRAHSGSGAAIQSPAHNQEPSGPPMKSTASEERRRERRSAHAQEVKEKTAIGKRSEGSKNEQKSSAQKTNLKKSETLDGGPNDIAAAEEMGKALSLWDFSTRHLC</sequence>
<accession>A0A368GGD0</accession>
<evidence type="ECO:0000256" key="1">
    <source>
        <dbReference type="SAM" id="MobiDB-lite"/>
    </source>
</evidence>
<gene>
    <name evidence="3" type="ORF">ANCCAN_10613</name>
</gene>
<feature type="compositionally biased region" description="Basic and acidic residues" evidence="1">
    <location>
        <begin position="61"/>
        <end position="94"/>
    </location>
</feature>
<name>A0A368GGD0_ANCCA</name>
<keyword evidence="2" id="KW-0472">Membrane</keyword>
<keyword evidence="4" id="KW-1185">Reference proteome</keyword>
<evidence type="ECO:0000313" key="4">
    <source>
        <dbReference type="Proteomes" id="UP000252519"/>
    </source>
</evidence>
<keyword evidence="2" id="KW-1133">Transmembrane helix</keyword>
<reference evidence="3 4" key="1">
    <citation type="submission" date="2014-10" db="EMBL/GenBank/DDBJ databases">
        <title>Draft genome of the hookworm Ancylostoma caninum.</title>
        <authorList>
            <person name="Mitreva M."/>
        </authorList>
    </citation>
    <scope>NUCLEOTIDE SEQUENCE [LARGE SCALE GENOMIC DNA]</scope>
    <source>
        <strain evidence="3 4">Baltimore</strain>
    </source>
</reference>